<evidence type="ECO:0000256" key="4">
    <source>
        <dbReference type="ARBA" id="ARBA00022833"/>
    </source>
</evidence>
<reference evidence="7 8" key="1">
    <citation type="submission" date="2020-05" db="EMBL/GenBank/DDBJ databases">
        <authorList>
            <person name="Whitworth D."/>
        </authorList>
    </citation>
    <scope>NUCLEOTIDE SEQUENCE [LARGE SCALE GENOMIC DNA]</scope>
    <source>
        <strain evidence="7 8">AM005</strain>
    </source>
</reference>
<dbReference type="GO" id="GO:0006508">
    <property type="term" value="P:proteolysis"/>
    <property type="evidence" value="ECO:0007669"/>
    <property type="project" value="UniProtKB-KW"/>
</dbReference>
<dbReference type="Proteomes" id="UP000533080">
    <property type="component" value="Unassembled WGS sequence"/>
</dbReference>
<name>A0A7Y4IIR9_MYXXA</name>
<dbReference type="InterPro" id="IPR024079">
    <property type="entry name" value="MetalloPept_cat_dom_sf"/>
</dbReference>
<dbReference type="NCBIfam" id="NF041905">
    <property type="entry name" value="MXAN_2677_2678"/>
    <property type="match status" value="1"/>
</dbReference>
<sequence>MAGAPPPSRGGGPVRKALALAAACLATSAQAQMEEEPSYRRTVVPRHPLCLVWPVREYVYHLDAAGSARTPGDSEVAAIEASFDSWRDVSDGCSDYRFTRGEDRRAPIAVGYDETRPRENYNIITFRETSCHEVAPADDACWTEETCGNVYQCWEHPPGTIGLTTSTFSYRDGRVLDSDIELNASQPAQGYGFLFTTVDSPVCEGEHSVDCVATDIQNTMTHEIGHVVGLDHVFVPGATMEATAPPGETRKRVIDPGSAAGFCDIYPRHLPPTQCFVREGAGFALKADGRGSGCAAAPGPVALGLAALVLTRVRRRAVRAAAPHRRG</sequence>
<evidence type="ECO:0000259" key="6">
    <source>
        <dbReference type="Pfam" id="PF00413"/>
    </source>
</evidence>
<protein>
    <submittedName>
        <fullName evidence="7">Matrixin family metalloprotease</fullName>
    </submittedName>
</protein>
<dbReference type="GO" id="GO:0031012">
    <property type="term" value="C:extracellular matrix"/>
    <property type="evidence" value="ECO:0007669"/>
    <property type="project" value="InterPro"/>
</dbReference>
<dbReference type="Gene3D" id="3.40.390.10">
    <property type="entry name" value="Collagenase (Catalytic Domain)"/>
    <property type="match status" value="1"/>
</dbReference>
<dbReference type="RefSeq" id="WP_171442272.1">
    <property type="nucleotide sequence ID" value="NZ_JABFNS010000048.1"/>
</dbReference>
<dbReference type="GO" id="GO:0004222">
    <property type="term" value="F:metalloendopeptidase activity"/>
    <property type="evidence" value="ECO:0007669"/>
    <property type="project" value="InterPro"/>
</dbReference>
<feature type="signal peptide" evidence="5">
    <location>
        <begin position="1"/>
        <end position="31"/>
    </location>
</feature>
<accession>A0A7Y4IIR9</accession>
<keyword evidence="2" id="KW-0479">Metal-binding</keyword>
<dbReference type="InterPro" id="IPR001818">
    <property type="entry name" value="Pept_M10_metallopeptidase"/>
</dbReference>
<evidence type="ECO:0000256" key="1">
    <source>
        <dbReference type="ARBA" id="ARBA00022670"/>
    </source>
</evidence>
<feature type="domain" description="Peptidase M10 metallopeptidase" evidence="6">
    <location>
        <begin position="60"/>
        <end position="255"/>
    </location>
</feature>
<evidence type="ECO:0000256" key="3">
    <source>
        <dbReference type="ARBA" id="ARBA00022801"/>
    </source>
</evidence>
<gene>
    <name evidence="7" type="ORF">HNV28_17165</name>
</gene>
<keyword evidence="4" id="KW-0862">Zinc</keyword>
<keyword evidence="1 7" id="KW-0645">Protease</keyword>
<evidence type="ECO:0000313" key="7">
    <source>
        <dbReference type="EMBL" id="NOJ80048.1"/>
    </source>
</evidence>
<organism evidence="7 8">
    <name type="scientific">Myxococcus xanthus</name>
    <dbReference type="NCBI Taxonomy" id="34"/>
    <lineage>
        <taxon>Bacteria</taxon>
        <taxon>Pseudomonadati</taxon>
        <taxon>Myxococcota</taxon>
        <taxon>Myxococcia</taxon>
        <taxon>Myxococcales</taxon>
        <taxon>Cystobacterineae</taxon>
        <taxon>Myxococcaceae</taxon>
        <taxon>Myxococcus</taxon>
    </lineage>
</organism>
<feature type="chain" id="PRO_5031157378" evidence="5">
    <location>
        <begin position="32"/>
        <end position="327"/>
    </location>
</feature>
<dbReference type="SUPFAM" id="SSF55486">
    <property type="entry name" value="Metalloproteases ('zincins'), catalytic domain"/>
    <property type="match status" value="1"/>
</dbReference>
<keyword evidence="7" id="KW-0482">Metalloprotease</keyword>
<dbReference type="EMBL" id="JABFNT010000050">
    <property type="protein sequence ID" value="NOJ80048.1"/>
    <property type="molecule type" value="Genomic_DNA"/>
</dbReference>
<evidence type="ECO:0000256" key="2">
    <source>
        <dbReference type="ARBA" id="ARBA00022723"/>
    </source>
</evidence>
<keyword evidence="3" id="KW-0378">Hydrolase</keyword>
<evidence type="ECO:0000313" key="8">
    <source>
        <dbReference type="Proteomes" id="UP000533080"/>
    </source>
</evidence>
<evidence type="ECO:0000256" key="5">
    <source>
        <dbReference type="SAM" id="SignalP"/>
    </source>
</evidence>
<proteinExistence type="predicted"/>
<keyword evidence="5" id="KW-0732">Signal</keyword>
<comment type="caution">
    <text evidence="7">The sequence shown here is derived from an EMBL/GenBank/DDBJ whole genome shotgun (WGS) entry which is preliminary data.</text>
</comment>
<dbReference type="Pfam" id="PF00413">
    <property type="entry name" value="Peptidase_M10"/>
    <property type="match status" value="1"/>
</dbReference>
<dbReference type="GO" id="GO:0008270">
    <property type="term" value="F:zinc ion binding"/>
    <property type="evidence" value="ECO:0007669"/>
    <property type="project" value="InterPro"/>
</dbReference>
<dbReference type="AlphaFoldDB" id="A0A7Y4IIR9"/>